<dbReference type="SFLD" id="SFLDG01129">
    <property type="entry name" value="C1.5:_HAD__Beta-PGM__Phosphata"/>
    <property type="match status" value="1"/>
</dbReference>
<evidence type="ECO:0000313" key="1">
    <source>
        <dbReference type="EMBL" id="TDY57034.1"/>
    </source>
</evidence>
<dbReference type="InterPro" id="IPR023198">
    <property type="entry name" value="PGP-like_dom2"/>
</dbReference>
<dbReference type="PRINTS" id="PR00413">
    <property type="entry name" value="HADHALOGNASE"/>
</dbReference>
<dbReference type="Gene3D" id="1.10.150.240">
    <property type="entry name" value="Putative phosphatase, domain 2"/>
    <property type="match status" value="1"/>
</dbReference>
<dbReference type="Gene3D" id="3.40.50.1000">
    <property type="entry name" value="HAD superfamily/HAD-like"/>
    <property type="match status" value="1"/>
</dbReference>
<reference evidence="1 2" key="1">
    <citation type="submission" date="2019-03" db="EMBL/GenBank/DDBJ databases">
        <title>Genomic Encyclopedia of Type Strains, Phase IV (KMG-IV): sequencing the most valuable type-strain genomes for metagenomic binning, comparative biology and taxonomic classification.</title>
        <authorList>
            <person name="Goeker M."/>
        </authorList>
    </citation>
    <scope>NUCLEOTIDE SEQUENCE [LARGE SCALE GENOMIC DNA]</scope>
    <source>
        <strain evidence="1 2">DSM 25964</strain>
    </source>
</reference>
<proteinExistence type="predicted"/>
<dbReference type="InterPro" id="IPR036412">
    <property type="entry name" value="HAD-like_sf"/>
</dbReference>
<dbReference type="PANTHER" id="PTHR18901">
    <property type="entry name" value="2-DEOXYGLUCOSE-6-PHOSPHATE PHOSPHATASE 2"/>
    <property type="match status" value="1"/>
</dbReference>
<dbReference type="RefSeq" id="WP_166670148.1">
    <property type="nucleotide sequence ID" value="NZ_SORI01000016.1"/>
</dbReference>
<dbReference type="InterPro" id="IPR041492">
    <property type="entry name" value="HAD_2"/>
</dbReference>
<dbReference type="Pfam" id="PF13419">
    <property type="entry name" value="HAD_2"/>
    <property type="match status" value="1"/>
</dbReference>
<dbReference type="NCBIfam" id="TIGR01509">
    <property type="entry name" value="HAD-SF-IA-v3"/>
    <property type="match status" value="1"/>
</dbReference>
<sequence>MMESPLAFLAGEKETSSGPVRRTLEFALFDLDGTLIDSEDNHYESDRILLSRRGISFSREDKAAYVGKDIYEMVRRIRANYGLEDDVQALVDEKNALYRKIALTSSRLYPPMQPLLEGLAERGLPMAVATGSNSAIASEILDVLGVRSFFTHIVSSSEVRRGKPAPDIFLEAARRMNRAPEASVVFEDTKYGVEAALNAGMTCVALPAPGERTDDPLFRKASYLVSGGPDALDTGDFFRWLDPLL</sequence>
<dbReference type="SFLD" id="SFLDG01135">
    <property type="entry name" value="C1.5.6:_HAD__Beta-PGM__Phospha"/>
    <property type="match status" value="1"/>
</dbReference>
<name>A0A4R8M4N6_9BACT</name>
<dbReference type="InterPro" id="IPR006439">
    <property type="entry name" value="HAD-SF_hydro_IA"/>
</dbReference>
<keyword evidence="1" id="KW-0378">Hydrolase</keyword>
<accession>A0A4R8M4N6</accession>
<dbReference type="CDD" id="cd07505">
    <property type="entry name" value="HAD_BPGM-like"/>
    <property type="match status" value="1"/>
</dbReference>
<keyword evidence="2" id="KW-1185">Reference proteome</keyword>
<dbReference type="AlphaFoldDB" id="A0A4R8M4N6"/>
<comment type="caution">
    <text evidence="1">The sequence shown here is derived from an EMBL/GenBank/DDBJ whole genome shotgun (WGS) entry which is preliminary data.</text>
</comment>
<dbReference type="EMBL" id="SORI01000016">
    <property type="protein sequence ID" value="TDY57034.1"/>
    <property type="molecule type" value="Genomic_DNA"/>
</dbReference>
<gene>
    <name evidence="1" type="ORF">C8D99_11610</name>
</gene>
<dbReference type="PANTHER" id="PTHR18901:SF38">
    <property type="entry name" value="PSEUDOURIDINE-5'-PHOSPHATASE"/>
    <property type="match status" value="1"/>
</dbReference>
<dbReference type="SFLD" id="SFLDS00003">
    <property type="entry name" value="Haloacid_Dehalogenase"/>
    <property type="match status" value="1"/>
</dbReference>
<dbReference type="Proteomes" id="UP000295066">
    <property type="component" value="Unassembled WGS sequence"/>
</dbReference>
<dbReference type="GO" id="GO:0016787">
    <property type="term" value="F:hydrolase activity"/>
    <property type="evidence" value="ECO:0007669"/>
    <property type="project" value="UniProtKB-KW"/>
</dbReference>
<dbReference type="InterPro" id="IPR023214">
    <property type="entry name" value="HAD_sf"/>
</dbReference>
<protein>
    <submittedName>
        <fullName evidence="1">HAD superfamily hydrolase (TIGR01509 family)</fullName>
    </submittedName>
</protein>
<organism evidence="1 2">
    <name type="scientific">Aminivibrio pyruvatiphilus</name>
    <dbReference type="NCBI Taxonomy" id="1005740"/>
    <lineage>
        <taxon>Bacteria</taxon>
        <taxon>Thermotogati</taxon>
        <taxon>Synergistota</taxon>
        <taxon>Synergistia</taxon>
        <taxon>Synergistales</taxon>
        <taxon>Aminobacteriaceae</taxon>
        <taxon>Aminivibrio</taxon>
    </lineage>
</organism>
<evidence type="ECO:0000313" key="2">
    <source>
        <dbReference type="Proteomes" id="UP000295066"/>
    </source>
</evidence>
<dbReference type="SUPFAM" id="SSF56784">
    <property type="entry name" value="HAD-like"/>
    <property type="match status" value="1"/>
</dbReference>